<protein>
    <submittedName>
        <fullName evidence="3">Uncharacterized protein</fullName>
    </submittedName>
</protein>
<reference evidence="3 4" key="1">
    <citation type="submission" date="2017-03" db="EMBL/GenBank/DDBJ databases">
        <title>Genomes of endolithic fungi from Antarctica.</title>
        <authorList>
            <person name="Coleine C."/>
            <person name="Masonjones S."/>
            <person name="Stajich J.E."/>
        </authorList>
    </citation>
    <scope>NUCLEOTIDE SEQUENCE [LARGE SCALE GENOMIC DNA]</scope>
    <source>
        <strain evidence="3 4">CCFEE 6315</strain>
    </source>
</reference>
<dbReference type="Proteomes" id="UP000308549">
    <property type="component" value="Unassembled WGS sequence"/>
</dbReference>
<comment type="caution">
    <text evidence="3">The sequence shown here is derived from an EMBL/GenBank/DDBJ whole genome shotgun (WGS) entry which is preliminary data.</text>
</comment>
<evidence type="ECO:0000256" key="2">
    <source>
        <dbReference type="SAM" id="MobiDB-lite"/>
    </source>
</evidence>
<evidence type="ECO:0000256" key="1">
    <source>
        <dbReference type="SAM" id="Coils"/>
    </source>
</evidence>
<keyword evidence="1" id="KW-0175">Coiled coil</keyword>
<proteinExistence type="predicted"/>
<name>A0A4U0TVU4_9PEZI</name>
<gene>
    <name evidence="3" type="ORF">B0A50_05487</name>
</gene>
<dbReference type="OrthoDB" id="9977870at2759"/>
<feature type="region of interest" description="Disordered" evidence="2">
    <location>
        <begin position="51"/>
        <end position="84"/>
    </location>
</feature>
<accession>A0A4U0TVU4</accession>
<feature type="coiled-coil region" evidence="1">
    <location>
        <begin position="363"/>
        <end position="390"/>
    </location>
</feature>
<sequence length="491" mass="56204">MPRPEHCDAATASYLRQVLRLNAGRTEEEADEELKQEAMVWGLDVEDLAAQQESERRAQQQQQLAARALSSDPPRRSLESVASRLSQSTLTSTFSDVSNSRGRSRASLSLRDYDAFALRSTINAATESKKSAAPSCCGRPIPGKLVEHVMTQAEQNALLEKLEQWDEASSVAESITSDWGTSMASQRPCALSRDSRTVSRDSKFDTVAPKVQQELDKVMERPDFKQLRQEQAEQRDRFLTWIENQRAELDTHHDRLRLDLQARHEIGLEELHDVHSTAMSDAEDKQVRAEGDMRETHAKERRDNATALKYMEAYCAGIYSTGEPHSRNVTEQDRAELDKVRRARDHMETKHDSAINVLRGEQRRRLRYRAQRQEREVQELRHVYRREQAVLERTHAEESQRLDDLVGEKRCSLRARWQIQASIIVKKFERETGSKLQAKLPAVEWQEGTVERAAAKAGAASEVVQYERRGSGKHRMSATSWIVRGHAQRSW</sequence>
<feature type="compositionally biased region" description="Basic and acidic residues" evidence="2">
    <location>
        <begin position="282"/>
        <end position="300"/>
    </location>
</feature>
<organism evidence="3 4">
    <name type="scientific">Salinomyces thailandicus</name>
    <dbReference type="NCBI Taxonomy" id="706561"/>
    <lineage>
        <taxon>Eukaryota</taxon>
        <taxon>Fungi</taxon>
        <taxon>Dikarya</taxon>
        <taxon>Ascomycota</taxon>
        <taxon>Pezizomycotina</taxon>
        <taxon>Dothideomycetes</taxon>
        <taxon>Dothideomycetidae</taxon>
        <taxon>Mycosphaerellales</taxon>
        <taxon>Teratosphaeriaceae</taxon>
        <taxon>Salinomyces</taxon>
    </lineage>
</organism>
<dbReference type="EMBL" id="NAJL01000031">
    <property type="protein sequence ID" value="TKA25975.1"/>
    <property type="molecule type" value="Genomic_DNA"/>
</dbReference>
<feature type="compositionally biased region" description="Low complexity" evidence="2">
    <location>
        <begin position="59"/>
        <end position="71"/>
    </location>
</feature>
<evidence type="ECO:0000313" key="3">
    <source>
        <dbReference type="EMBL" id="TKA25975.1"/>
    </source>
</evidence>
<evidence type="ECO:0000313" key="4">
    <source>
        <dbReference type="Proteomes" id="UP000308549"/>
    </source>
</evidence>
<feature type="region of interest" description="Disordered" evidence="2">
    <location>
        <begin position="278"/>
        <end position="300"/>
    </location>
</feature>
<dbReference type="AlphaFoldDB" id="A0A4U0TVU4"/>
<keyword evidence="4" id="KW-1185">Reference proteome</keyword>